<organism evidence="2 3">
    <name type="scientific">Leifsonia tongyongensis</name>
    <dbReference type="NCBI Taxonomy" id="1268043"/>
    <lineage>
        <taxon>Bacteria</taxon>
        <taxon>Bacillati</taxon>
        <taxon>Actinomycetota</taxon>
        <taxon>Actinomycetes</taxon>
        <taxon>Micrococcales</taxon>
        <taxon>Microbacteriaceae</taxon>
        <taxon>Leifsonia</taxon>
    </lineage>
</organism>
<accession>A0A6L9XT33</accession>
<sequence length="302" mass="32264">MNTSIAQDVRFIQRPEGRIAYTVQGSGPLVVAVPGMGDLRSTFRELVGPLVDAGYRVAVMDLRGHGDSDTTFRTHGDVVTGQDLLALIDELGGPAVVLGNSMGGGAAAWAAAERPDAVAGIVLYGGFLRNPTMTAFATASMHGLYRLLFVQPWGAGLWASYYKGLNKGTKAPWLDEHAADIRAKLKEPGRLRSFRQLAVQLTHAPVEARLSEVHAPMLAFVGDHDPDFTDPDAERQWIAGLGAETVLVADAGHYTQNQRPDITVPGTIAFIEKLRRAGADRPGNARESSAATAVVEAWASRA</sequence>
<evidence type="ECO:0000259" key="1">
    <source>
        <dbReference type="Pfam" id="PF00561"/>
    </source>
</evidence>
<dbReference type="InterPro" id="IPR029058">
    <property type="entry name" value="AB_hydrolase_fold"/>
</dbReference>
<dbReference type="EMBL" id="JAAGWY010000001">
    <property type="protein sequence ID" value="NEN04533.1"/>
    <property type="molecule type" value="Genomic_DNA"/>
</dbReference>
<comment type="caution">
    <text evidence="2">The sequence shown here is derived from an EMBL/GenBank/DDBJ whole genome shotgun (WGS) entry which is preliminary data.</text>
</comment>
<dbReference type="AlphaFoldDB" id="A0A6L9XT33"/>
<dbReference type="GO" id="GO:0016787">
    <property type="term" value="F:hydrolase activity"/>
    <property type="evidence" value="ECO:0007669"/>
    <property type="project" value="UniProtKB-KW"/>
</dbReference>
<reference evidence="2 3" key="1">
    <citation type="journal article" date="2014" name="J. Microbiol.">
        <title>Diaminobutyricibacter tongyongensis gen. nov., sp. nov. and Homoserinibacter gongjuensis gen. nov., sp. nov. belong to the family Microbacteriaceae.</title>
        <authorList>
            <person name="Kim S.J."/>
            <person name="Ahn J.H."/>
            <person name="Weon H.Y."/>
            <person name="Hamada M."/>
            <person name="Suzuki K."/>
            <person name="Kwon S.W."/>
        </authorList>
    </citation>
    <scope>NUCLEOTIDE SEQUENCE [LARGE SCALE GENOMIC DNA]</scope>
    <source>
        <strain evidence="2 3">NBRC 108724</strain>
    </source>
</reference>
<protein>
    <submittedName>
        <fullName evidence="2">Alpha/beta hydrolase</fullName>
    </submittedName>
</protein>
<dbReference type="InterPro" id="IPR000639">
    <property type="entry name" value="Epox_hydrolase-like"/>
</dbReference>
<keyword evidence="3" id="KW-1185">Reference proteome</keyword>
<dbReference type="SUPFAM" id="SSF53474">
    <property type="entry name" value="alpha/beta-Hydrolases"/>
    <property type="match status" value="1"/>
</dbReference>
<dbReference type="PRINTS" id="PR00412">
    <property type="entry name" value="EPOXHYDRLASE"/>
</dbReference>
<gene>
    <name evidence="2" type="ORF">G3T36_01480</name>
</gene>
<feature type="domain" description="AB hydrolase-1" evidence="1">
    <location>
        <begin position="28"/>
        <end position="256"/>
    </location>
</feature>
<dbReference type="Gene3D" id="3.40.50.1820">
    <property type="entry name" value="alpha/beta hydrolase"/>
    <property type="match status" value="1"/>
</dbReference>
<evidence type="ECO:0000313" key="3">
    <source>
        <dbReference type="Proteomes" id="UP000474967"/>
    </source>
</evidence>
<keyword evidence="2" id="KW-0378">Hydrolase</keyword>
<proteinExistence type="predicted"/>
<name>A0A6L9XT33_9MICO</name>
<dbReference type="PRINTS" id="PR00111">
    <property type="entry name" value="ABHYDROLASE"/>
</dbReference>
<dbReference type="Proteomes" id="UP000474967">
    <property type="component" value="Unassembled WGS sequence"/>
</dbReference>
<evidence type="ECO:0000313" key="2">
    <source>
        <dbReference type="EMBL" id="NEN04533.1"/>
    </source>
</evidence>
<dbReference type="InterPro" id="IPR000073">
    <property type="entry name" value="AB_hydrolase_1"/>
</dbReference>
<dbReference type="PANTHER" id="PTHR46438">
    <property type="entry name" value="ALPHA/BETA-HYDROLASES SUPERFAMILY PROTEIN"/>
    <property type="match status" value="1"/>
</dbReference>
<dbReference type="PANTHER" id="PTHR46438:SF11">
    <property type="entry name" value="LIPASE-RELATED"/>
    <property type="match status" value="1"/>
</dbReference>
<dbReference type="Pfam" id="PF00561">
    <property type="entry name" value="Abhydrolase_1"/>
    <property type="match status" value="1"/>
</dbReference>
<dbReference type="RefSeq" id="WP_163287641.1">
    <property type="nucleotide sequence ID" value="NZ_JAAGWY010000001.1"/>
</dbReference>